<evidence type="ECO:0000313" key="2">
    <source>
        <dbReference type="EMBL" id="CEM33165.1"/>
    </source>
</evidence>
<feature type="compositionally biased region" description="Gly residues" evidence="1">
    <location>
        <begin position="1846"/>
        <end position="1856"/>
    </location>
</feature>
<feature type="compositionally biased region" description="Low complexity" evidence="1">
    <location>
        <begin position="1813"/>
        <end position="1842"/>
    </location>
</feature>
<feature type="compositionally biased region" description="Basic and acidic residues" evidence="1">
    <location>
        <begin position="1278"/>
        <end position="1290"/>
    </location>
</feature>
<feature type="compositionally biased region" description="Basic and acidic residues" evidence="1">
    <location>
        <begin position="1252"/>
        <end position="1271"/>
    </location>
</feature>
<reference evidence="2" key="1">
    <citation type="submission" date="2014-11" db="EMBL/GenBank/DDBJ databases">
        <authorList>
            <person name="Otto D Thomas"/>
            <person name="Naeem Raeece"/>
        </authorList>
    </citation>
    <scope>NUCLEOTIDE SEQUENCE</scope>
</reference>
<feature type="compositionally biased region" description="Basic residues" evidence="1">
    <location>
        <begin position="105"/>
        <end position="131"/>
    </location>
</feature>
<feature type="region of interest" description="Disordered" evidence="1">
    <location>
        <begin position="602"/>
        <end position="624"/>
    </location>
</feature>
<dbReference type="VEuPathDB" id="CryptoDB:Cvel_23073"/>
<feature type="compositionally biased region" description="Polar residues" evidence="1">
    <location>
        <begin position="333"/>
        <end position="349"/>
    </location>
</feature>
<sequence>MEIVPPQLSQLTVNQHQGATAPPPGGAVGVSQWGPPQLGFFLLPPGSDSVQLGRSVMQQQQQQQVCLESEISLRRKEPPLPEGPPSSQQWVMGAPSAPSGDRPGHQSHGHHQQHNPAHRPLHPHPHFHPHPHPSQYAAVAPPHSSHLDFAIDVHPPLHGLLAVKEETAEGANWGNSGSTSSNIGRVGGSSEKGLSKPEWKTLEQRLNEARETRHTEFESLMERQRQEALELCERQEGEVREMAMSGAKEMREIRDAYNREVMEMGGEPPPWAVEGAGDAPSVFDSAAAAPCSSSQPAASSEHQAQSSQAATADSKGGRAQSPHRPVKSRVASRGTNGFSSGTQSTAAPVSSSGQTSGQSGLSGKSRGSGNDTSGGQSGSGGQSSESQTGVKDGGSREGGKDTTSSSMSEMERDKPHPTARGGTGVGSAGGKVPSSHQNQAQHMQMHIAAAAAHAQHDAVAGKKPIMHTSAPPRRRLKGTPGSSRHNSLRVSHDLAEAEFRSHHSVDSSESSVHQQRTSRKTRVSATVSDNGVIALQMPGSADCHMRLEKLEVPGVGPIHIAVPISPGDSDSAAQLAQYLSVCSTSSTVRPPGAPYHEPKLIPLSSNTPHHPSPDDHLSSAPAGGPPLLHVVAPETAPVIHAGDRCSLQLHFPDSVPPSVSILGGGGGGTGEPPPDFVFQMTDGRPVSVSIGTPTTHLPMFDRVLPMPAVPADNIVVCKGAEDAAPDQLLTINELLARAMRLQSFQHKVAETARIFLAKRLSVGLGGAGSEMLESAVELGHAMGIPSAHDPDGGTADRSVPSSVPLPPTVGVGFGSGDHAAAPPSNGVSRGPRPAALLTKSSNPLALDQPGAVEVGCKEGGFPHAGGDSVLSIQAAGGGSSGGSGATGAAPSIAAPSPRLGGREGMPLPPPPGFENVDRRGQRTPRRLSEPGEREGTEGIDGHLHDPTGSRSHSIHSPASSSSSAAAPATSSGSGGRFLSLAQIPFSVLRRERKAPVTCTSRLIAAASPSTASNQQPTIGSPHLAGLLQRDLDIDHLDSPGCADENASRCSGYQPAEQGSVVTRCSTIVEETMSELARIENEEMERERALAIRAESRSGAESVSARRGRSRGPDRSVRSRSRGVHSGGEGNAGAPSSAINAGARGVSGAARVKARTTKKLPSRKRAAAGTPNQHPAATHADSNASSQWSPVTPASAVGGFMGGGSRGMVVGESGEGLAAAFSVLPPLGAHALAFNSPSERGNNKAMRPGTVKSGREKKRERERETLQQRHEGGSSIRSLSEEMERERERAENANANSSADDEEGEGNDPCGSSDAQPAASLESWTPSALTQSSGCNADRSEDATGSGSSLNDNGTKSPCKPTQPNPHETGGSAIKGDGLAEGGEKSVVGDVEDDLSEAVRGVAASLADICRGASRLPPIGRESQRERDGHPGSQLATDGSGAPPIRVVSSRWSAEKARERLEEAEEKRDRAGRGETTRGREGGSGKTRPSSFPTPRPGTPNEPIMGGVRKSTSRGDRGQMIVPLQQSQQQQQQQGGGREREREKRETNVCAAPESTGDPPGVLREGGGSGLSQQLRHPSAGSSSKKQRGGGNVASASGEREREREKRDSRGGAVSALLSLTSTGDPQILLTEREGAEGKDIFGGPAAVSASASSGRALVSSSSGAAPSRGTAQESPPHGDGGMGMQVPLTTPQPPQHPHGMGIETGDGAVSPPTDDPEHSGSDPVTGSSGSGGEVSSSDPNKSSSDGGIGGKGNESGGTAETGNGQGSTTGSDQRPGTAQDGRATGSDENEENGERGSDENGNASGENGDDACSSSFSNEVSVSSSSQQQTKKPSQQQQQSQSLATVGGGGGEEGRG</sequence>
<feature type="compositionally biased region" description="Low complexity" evidence="1">
    <location>
        <begin position="886"/>
        <end position="897"/>
    </location>
</feature>
<feature type="compositionally biased region" description="Basic and acidic residues" evidence="1">
    <location>
        <begin position="1452"/>
        <end position="1482"/>
    </location>
</feature>
<feature type="compositionally biased region" description="Basic and acidic residues" evidence="1">
    <location>
        <begin position="1630"/>
        <end position="1639"/>
    </location>
</feature>
<feature type="compositionally biased region" description="Polar residues" evidence="1">
    <location>
        <begin position="1169"/>
        <end position="1189"/>
    </location>
</feature>
<feature type="region of interest" description="Disordered" evidence="1">
    <location>
        <begin position="1406"/>
        <end position="1856"/>
    </location>
</feature>
<feature type="compositionally biased region" description="Basic residues" evidence="1">
    <location>
        <begin position="1151"/>
        <end position="1165"/>
    </location>
</feature>
<feature type="compositionally biased region" description="Low complexity" evidence="1">
    <location>
        <begin position="285"/>
        <end position="314"/>
    </location>
</feature>
<feature type="compositionally biased region" description="Basic and acidic residues" evidence="1">
    <location>
        <begin position="1597"/>
        <end position="1609"/>
    </location>
</feature>
<feature type="compositionally biased region" description="Polar residues" evidence="1">
    <location>
        <begin position="1758"/>
        <end position="1776"/>
    </location>
</feature>
<feature type="region of interest" description="Disordered" evidence="1">
    <location>
        <begin position="44"/>
        <end position="140"/>
    </location>
</feature>
<dbReference type="EMBL" id="CDMZ01001476">
    <property type="protein sequence ID" value="CEM33165.1"/>
    <property type="molecule type" value="Genomic_DNA"/>
</dbReference>
<feature type="compositionally biased region" description="Polar residues" evidence="1">
    <location>
        <begin position="1570"/>
        <end position="1583"/>
    </location>
</feature>
<organism evidence="2">
    <name type="scientific">Chromera velia CCMP2878</name>
    <dbReference type="NCBI Taxonomy" id="1169474"/>
    <lineage>
        <taxon>Eukaryota</taxon>
        <taxon>Sar</taxon>
        <taxon>Alveolata</taxon>
        <taxon>Colpodellida</taxon>
        <taxon>Chromeraceae</taxon>
        <taxon>Chromera</taxon>
    </lineage>
</organism>
<feature type="compositionally biased region" description="Polar residues" evidence="1">
    <location>
        <begin position="1321"/>
        <end position="1334"/>
    </location>
</feature>
<feature type="compositionally biased region" description="Basic and acidic residues" evidence="1">
    <location>
        <begin position="915"/>
        <end position="947"/>
    </location>
</feature>
<name>A0A0G4GS24_9ALVE</name>
<feature type="region of interest" description="Disordered" evidence="1">
    <location>
        <begin position="1"/>
        <end position="32"/>
    </location>
</feature>
<feature type="compositionally biased region" description="Basic and acidic residues" evidence="1">
    <location>
        <begin position="1536"/>
        <end position="1546"/>
    </location>
</feature>
<proteinExistence type="predicted"/>
<feature type="region of interest" description="Disordered" evidence="1">
    <location>
        <begin position="1091"/>
        <end position="1189"/>
    </location>
</feature>
<feature type="region of interest" description="Disordered" evidence="1">
    <location>
        <begin position="782"/>
        <end position="835"/>
    </location>
</feature>
<feature type="region of interest" description="Disordered" evidence="1">
    <location>
        <begin position="464"/>
        <end position="524"/>
    </location>
</feature>
<protein>
    <submittedName>
        <fullName evidence="2">Uncharacterized protein</fullName>
    </submittedName>
</protein>
<feature type="compositionally biased region" description="Low complexity" evidence="1">
    <location>
        <begin position="1140"/>
        <end position="1150"/>
    </location>
</feature>
<feature type="region of interest" description="Disordered" evidence="1">
    <location>
        <begin position="872"/>
        <end position="975"/>
    </location>
</feature>
<feature type="region of interest" description="Disordered" evidence="1">
    <location>
        <begin position="171"/>
        <end position="196"/>
    </location>
</feature>
<feature type="compositionally biased region" description="Polar residues" evidence="1">
    <location>
        <begin position="7"/>
        <end position="17"/>
    </location>
</feature>
<feature type="compositionally biased region" description="Low complexity" evidence="1">
    <location>
        <begin position="350"/>
        <end position="374"/>
    </location>
</feature>
<accession>A0A0G4GS24</accession>
<feature type="compositionally biased region" description="Polar residues" evidence="1">
    <location>
        <begin position="480"/>
        <end position="489"/>
    </location>
</feature>
<gene>
    <name evidence="2" type="ORF">Cvel_23073</name>
</gene>
<feature type="region of interest" description="Disordered" evidence="1">
    <location>
        <begin position="1232"/>
        <end position="1391"/>
    </location>
</feature>
<evidence type="ECO:0000256" key="1">
    <source>
        <dbReference type="SAM" id="MobiDB-lite"/>
    </source>
</evidence>
<feature type="compositionally biased region" description="Low complexity" evidence="1">
    <location>
        <begin position="948"/>
        <end position="971"/>
    </location>
</feature>
<feature type="compositionally biased region" description="Gly residues" evidence="1">
    <location>
        <begin position="875"/>
        <end position="885"/>
    </location>
</feature>
<feature type="region of interest" description="Disordered" evidence="1">
    <location>
        <begin position="283"/>
        <end position="441"/>
    </location>
</feature>
<feature type="compositionally biased region" description="Gly residues" evidence="1">
    <location>
        <begin position="1746"/>
        <end position="1755"/>
    </location>
</feature>
<feature type="compositionally biased region" description="Low complexity" evidence="1">
    <location>
        <begin position="1645"/>
        <end position="1665"/>
    </location>
</feature>
<feature type="compositionally biased region" description="Low complexity" evidence="1">
    <location>
        <begin position="1733"/>
        <end position="1745"/>
    </location>
</feature>
<feature type="compositionally biased region" description="Basic and acidic residues" evidence="1">
    <location>
        <begin position="490"/>
        <end position="506"/>
    </location>
</feature>
<feature type="compositionally biased region" description="Polar residues" evidence="1">
    <location>
        <begin position="173"/>
        <end position="183"/>
    </location>
</feature>
<feature type="compositionally biased region" description="Polar residues" evidence="1">
    <location>
        <begin position="1342"/>
        <end position="1365"/>
    </location>
</feature>